<keyword evidence="2" id="KW-0472">Membrane</keyword>
<keyword evidence="4" id="KW-1185">Reference proteome</keyword>
<protein>
    <recommendedName>
        <fullName evidence="5">DUF998 domain-containing protein</fullName>
    </recommendedName>
</protein>
<feature type="transmembrane region" description="Helical" evidence="2">
    <location>
        <begin position="147"/>
        <end position="168"/>
    </location>
</feature>
<reference evidence="4" key="1">
    <citation type="submission" date="2016-06" db="EMBL/GenBank/DDBJ databases">
        <authorList>
            <person name="Varghese N."/>
            <person name="Submissions Spin"/>
        </authorList>
    </citation>
    <scope>NUCLEOTIDE SEQUENCE [LARGE SCALE GENOMIC DNA]</scope>
    <source>
        <strain evidence="4">DSM 43909</strain>
    </source>
</reference>
<feature type="transmembrane region" description="Helical" evidence="2">
    <location>
        <begin position="109"/>
        <end position="127"/>
    </location>
</feature>
<feature type="transmembrane region" description="Helical" evidence="2">
    <location>
        <begin position="223"/>
        <end position="243"/>
    </location>
</feature>
<feature type="transmembrane region" description="Helical" evidence="2">
    <location>
        <begin position="180"/>
        <end position="203"/>
    </location>
</feature>
<evidence type="ECO:0000313" key="4">
    <source>
        <dbReference type="Proteomes" id="UP000198242"/>
    </source>
</evidence>
<evidence type="ECO:0000256" key="2">
    <source>
        <dbReference type="SAM" id="Phobius"/>
    </source>
</evidence>
<gene>
    <name evidence="3" type="ORF">GA0074695_3551</name>
</gene>
<evidence type="ECO:0000256" key="1">
    <source>
        <dbReference type="SAM" id="MobiDB-lite"/>
    </source>
</evidence>
<feature type="transmembrane region" description="Helical" evidence="2">
    <location>
        <begin position="78"/>
        <end position="97"/>
    </location>
</feature>
<dbReference type="RefSeq" id="WP_089007248.1">
    <property type="nucleotide sequence ID" value="NZ_LT607411.1"/>
</dbReference>
<dbReference type="Proteomes" id="UP000198242">
    <property type="component" value="Chromosome I"/>
</dbReference>
<sequence length="246" mass="25590">MPATDPPTRTAPAPRRTASIQPATAPDSPRAGRRRTPVDMVLVGLALPLVGFAVADLVNPDWSPVETMVSHYVHAPRGGWLIPAGLLIMAAASAALIRPAVAHTRGGRGGLTLLGVWAAALLLGGVFPANPAGQWDQPPTLAGTLHGVAALIAFTILPAAAVILTRVWRRDPRWRPVAGALAVVAAMSVAAFALFTVTFFDVLDGPDLAVGPWSAVVGLTERVMVWADVAWLAVAAAGLRRIAWDG</sequence>
<name>A0A1C4XRV7_MICVI</name>
<dbReference type="EMBL" id="LT607411">
    <property type="protein sequence ID" value="SCF11215.1"/>
    <property type="molecule type" value="Genomic_DNA"/>
</dbReference>
<proteinExistence type="predicted"/>
<dbReference type="InterPro" id="IPR009339">
    <property type="entry name" value="DUF998"/>
</dbReference>
<organism evidence="3 4">
    <name type="scientific">Micromonospora viridifaciens</name>
    <dbReference type="NCBI Taxonomy" id="1881"/>
    <lineage>
        <taxon>Bacteria</taxon>
        <taxon>Bacillati</taxon>
        <taxon>Actinomycetota</taxon>
        <taxon>Actinomycetes</taxon>
        <taxon>Micromonosporales</taxon>
        <taxon>Micromonosporaceae</taxon>
        <taxon>Micromonospora</taxon>
    </lineage>
</organism>
<dbReference type="AlphaFoldDB" id="A0A1C4XRV7"/>
<evidence type="ECO:0000313" key="3">
    <source>
        <dbReference type="EMBL" id="SCF11215.1"/>
    </source>
</evidence>
<feature type="transmembrane region" description="Helical" evidence="2">
    <location>
        <begin position="40"/>
        <end position="58"/>
    </location>
</feature>
<feature type="region of interest" description="Disordered" evidence="1">
    <location>
        <begin position="1"/>
        <end position="34"/>
    </location>
</feature>
<dbReference type="OrthoDB" id="3297422at2"/>
<dbReference type="Pfam" id="PF06197">
    <property type="entry name" value="DUF998"/>
    <property type="match status" value="1"/>
</dbReference>
<accession>A0A1C4XRV7</accession>
<keyword evidence="2" id="KW-0812">Transmembrane</keyword>
<feature type="compositionally biased region" description="Low complexity" evidence="1">
    <location>
        <begin position="1"/>
        <end position="18"/>
    </location>
</feature>
<evidence type="ECO:0008006" key="5">
    <source>
        <dbReference type="Google" id="ProtNLM"/>
    </source>
</evidence>
<keyword evidence="2" id="KW-1133">Transmembrane helix</keyword>